<evidence type="ECO:0000313" key="2">
    <source>
        <dbReference type="EMBL" id="GLI03351.1"/>
    </source>
</evidence>
<reference evidence="2" key="1">
    <citation type="submission" date="2022-12" db="EMBL/GenBank/DDBJ databases">
        <title>New Phytohabitans aurantiacus sp. RD004123 nov., an actinomycete isolated from soil.</title>
        <authorList>
            <person name="Triningsih D.W."/>
            <person name="Harunari E."/>
            <person name="Igarashi Y."/>
        </authorList>
    </citation>
    <scope>NUCLEOTIDE SEQUENCE</scope>
    <source>
        <strain evidence="2">RD004123</strain>
    </source>
</reference>
<evidence type="ECO:0000256" key="1">
    <source>
        <dbReference type="SAM" id="MobiDB-lite"/>
    </source>
</evidence>
<protein>
    <recommendedName>
        <fullName evidence="4">Tyr recombinase domain-containing protein</fullName>
    </recommendedName>
</protein>
<organism evidence="2 3">
    <name type="scientific">Phytohabitans aurantiacus</name>
    <dbReference type="NCBI Taxonomy" id="3016789"/>
    <lineage>
        <taxon>Bacteria</taxon>
        <taxon>Bacillati</taxon>
        <taxon>Actinomycetota</taxon>
        <taxon>Actinomycetes</taxon>
        <taxon>Micromonosporales</taxon>
        <taxon>Micromonosporaceae</taxon>
    </lineage>
</organism>
<evidence type="ECO:0008006" key="4">
    <source>
        <dbReference type="Google" id="ProtNLM"/>
    </source>
</evidence>
<sequence length="128" mass="14030">MASIAQFFEFLLLRYQGDIHALTGYVVCQPIDEFNRPAAAQHGAGRVPPTGAEVQTLFEQRRAALPSVRKYLPAARDYLAASLWRRAGLRINETVMLDVRDWRPDLGGSASCTSDSAREAGGGVRRPG</sequence>
<name>A0ABQ5RCM0_9ACTN</name>
<gene>
    <name evidence="2" type="ORF">Pa4123_86290</name>
</gene>
<dbReference type="EMBL" id="BSDI01000083">
    <property type="protein sequence ID" value="GLI03351.1"/>
    <property type="molecule type" value="Genomic_DNA"/>
</dbReference>
<comment type="caution">
    <text evidence="2">The sequence shown here is derived from an EMBL/GenBank/DDBJ whole genome shotgun (WGS) entry which is preliminary data.</text>
</comment>
<keyword evidence="3" id="KW-1185">Reference proteome</keyword>
<accession>A0ABQ5RCM0</accession>
<feature type="region of interest" description="Disordered" evidence="1">
    <location>
        <begin position="103"/>
        <end position="128"/>
    </location>
</feature>
<proteinExistence type="predicted"/>
<dbReference type="Proteomes" id="UP001144280">
    <property type="component" value="Unassembled WGS sequence"/>
</dbReference>
<evidence type="ECO:0000313" key="3">
    <source>
        <dbReference type="Proteomes" id="UP001144280"/>
    </source>
</evidence>